<dbReference type="Proteomes" id="UP001186974">
    <property type="component" value="Unassembled WGS sequence"/>
</dbReference>
<protein>
    <submittedName>
        <fullName evidence="1">Uncharacterized protein</fullName>
    </submittedName>
</protein>
<gene>
    <name evidence="1" type="ORF">LTS18_009431</name>
</gene>
<reference evidence="1" key="1">
    <citation type="submission" date="2024-09" db="EMBL/GenBank/DDBJ databases">
        <title>Black Yeasts Isolated from many extreme environments.</title>
        <authorList>
            <person name="Coleine C."/>
            <person name="Stajich J.E."/>
            <person name="Selbmann L."/>
        </authorList>
    </citation>
    <scope>NUCLEOTIDE SEQUENCE</scope>
    <source>
        <strain evidence="1">CCFEE 5737</strain>
    </source>
</reference>
<name>A0ACC3DME3_9PEZI</name>
<proteinExistence type="predicted"/>
<accession>A0ACC3DME3</accession>
<evidence type="ECO:0000313" key="1">
    <source>
        <dbReference type="EMBL" id="KAK3077743.1"/>
    </source>
</evidence>
<keyword evidence="2" id="KW-1185">Reference proteome</keyword>
<organism evidence="1 2">
    <name type="scientific">Coniosporium uncinatum</name>
    <dbReference type="NCBI Taxonomy" id="93489"/>
    <lineage>
        <taxon>Eukaryota</taxon>
        <taxon>Fungi</taxon>
        <taxon>Dikarya</taxon>
        <taxon>Ascomycota</taxon>
        <taxon>Pezizomycotina</taxon>
        <taxon>Dothideomycetes</taxon>
        <taxon>Dothideomycetes incertae sedis</taxon>
        <taxon>Coniosporium</taxon>
    </lineage>
</organism>
<sequence length="357" mass="38000">GIEEETQIGATGEAHGAHAESVVQQKSAPQDPETAPFTEAIAGLPVTGESEAMEDVKPTSTEETTPAPVGPTAPTETASPIIAEPPPPEVVDQGLRPPKDLPPPDDPLAPTTQPDSTTRSDSSPGPSSSKRPTTVYLAPSSSTPQAARFSHNDSDYEPSIEHAKQHQAMLANATRNKKLPSDAEIAAAEEEKRQRLDRVAGVTIRVRLPDGSAAESTFARSETAADVYTWAEGLLASKDAEFRLQYLGDNGRPATLSRGNERLVDDLRMQGKVLITFAWEDTAPASVRTKPVLAEEWSGKAVKMQVSEPEREPEKKEGEEKGKGGILGLGKKKEGGGGGSMADKEARLKKLMGFGRK</sequence>
<dbReference type="EMBL" id="JAWDJW010002551">
    <property type="protein sequence ID" value="KAK3077743.1"/>
    <property type="molecule type" value="Genomic_DNA"/>
</dbReference>
<comment type="caution">
    <text evidence="1">The sequence shown here is derived from an EMBL/GenBank/DDBJ whole genome shotgun (WGS) entry which is preliminary data.</text>
</comment>
<feature type="non-terminal residue" evidence="1">
    <location>
        <position position="1"/>
    </location>
</feature>
<evidence type="ECO:0000313" key="2">
    <source>
        <dbReference type="Proteomes" id="UP001186974"/>
    </source>
</evidence>